<dbReference type="PRINTS" id="PR00081">
    <property type="entry name" value="GDHRDH"/>
</dbReference>
<dbReference type="InterPro" id="IPR036291">
    <property type="entry name" value="NAD(P)-bd_dom_sf"/>
</dbReference>
<evidence type="ECO:0008006" key="6">
    <source>
        <dbReference type="Google" id="ProtNLM"/>
    </source>
</evidence>
<evidence type="ECO:0000313" key="4">
    <source>
        <dbReference type="EMBL" id="ENV84117.1"/>
    </source>
</evidence>
<evidence type="ECO:0000256" key="1">
    <source>
        <dbReference type="ARBA" id="ARBA00006484"/>
    </source>
</evidence>
<dbReference type="Gene3D" id="3.40.50.720">
    <property type="entry name" value="NAD(P)-binding Rossmann-like Domain"/>
    <property type="match status" value="1"/>
</dbReference>
<dbReference type="PRINTS" id="PR00080">
    <property type="entry name" value="SDRFAMILY"/>
</dbReference>
<organism evidence="4 5">
    <name type="scientific">Acinetobacter bouvetii DSM 14964 = CIP 107468</name>
    <dbReference type="NCBI Taxonomy" id="1120925"/>
    <lineage>
        <taxon>Bacteria</taxon>
        <taxon>Pseudomonadati</taxon>
        <taxon>Pseudomonadota</taxon>
        <taxon>Gammaproteobacteria</taxon>
        <taxon>Moraxellales</taxon>
        <taxon>Moraxellaceae</taxon>
        <taxon>Acinetobacter</taxon>
    </lineage>
</organism>
<keyword evidence="2" id="KW-0560">Oxidoreductase</keyword>
<dbReference type="EMBL" id="APQD01000003">
    <property type="protein sequence ID" value="ENV84117.1"/>
    <property type="molecule type" value="Genomic_DNA"/>
</dbReference>
<dbReference type="Pfam" id="PF00106">
    <property type="entry name" value="adh_short"/>
    <property type="match status" value="1"/>
</dbReference>
<evidence type="ECO:0000256" key="2">
    <source>
        <dbReference type="ARBA" id="ARBA00023002"/>
    </source>
</evidence>
<protein>
    <recommendedName>
        <fullName evidence="6">Short-chain dehydrogenase</fullName>
    </recommendedName>
</protein>
<dbReference type="PANTHER" id="PTHR44196">
    <property type="entry name" value="DEHYDROGENASE/REDUCTASE SDR FAMILY MEMBER 7B"/>
    <property type="match status" value="1"/>
</dbReference>
<dbReference type="InterPro" id="IPR002347">
    <property type="entry name" value="SDR_fam"/>
</dbReference>
<accession>N9CE82</accession>
<dbReference type="SUPFAM" id="SSF51735">
    <property type="entry name" value="NAD(P)-binding Rossmann-fold domains"/>
    <property type="match status" value="1"/>
</dbReference>
<dbReference type="PANTHER" id="PTHR44196:SF1">
    <property type="entry name" value="DEHYDROGENASE_REDUCTASE SDR FAMILY MEMBER 7B"/>
    <property type="match status" value="1"/>
</dbReference>
<comment type="similarity">
    <text evidence="1 3">Belongs to the short-chain dehydrogenases/reductases (SDR) family.</text>
</comment>
<reference evidence="4 5" key="1">
    <citation type="submission" date="2013-02" db="EMBL/GenBank/DDBJ databases">
        <title>The Genome Sequence of Acinetobacter bouvetii CIP 107468.</title>
        <authorList>
            <consortium name="The Broad Institute Genome Sequencing Platform"/>
            <consortium name="The Broad Institute Genome Sequencing Center for Infectious Disease"/>
            <person name="Cerqueira G."/>
            <person name="Feldgarden M."/>
            <person name="Courvalin P."/>
            <person name="Perichon B."/>
            <person name="Grillot-Courvalin C."/>
            <person name="Clermont D."/>
            <person name="Rocha E."/>
            <person name="Yoon E.-J."/>
            <person name="Nemec A."/>
            <person name="Walker B."/>
            <person name="Young S.K."/>
            <person name="Zeng Q."/>
            <person name="Gargeya S."/>
            <person name="Fitzgerald M."/>
            <person name="Haas B."/>
            <person name="Abouelleil A."/>
            <person name="Alvarado L."/>
            <person name="Arachchi H.M."/>
            <person name="Berlin A.M."/>
            <person name="Chapman S.B."/>
            <person name="Dewar J."/>
            <person name="Goldberg J."/>
            <person name="Griggs A."/>
            <person name="Gujja S."/>
            <person name="Hansen M."/>
            <person name="Howarth C."/>
            <person name="Imamovic A."/>
            <person name="Larimer J."/>
            <person name="McCowan C."/>
            <person name="Murphy C."/>
            <person name="Neiman D."/>
            <person name="Pearson M."/>
            <person name="Priest M."/>
            <person name="Roberts A."/>
            <person name="Saif S."/>
            <person name="Shea T."/>
            <person name="Sisk P."/>
            <person name="Sykes S."/>
            <person name="Wortman J."/>
            <person name="Nusbaum C."/>
            <person name="Birren B."/>
        </authorList>
    </citation>
    <scope>NUCLEOTIDE SEQUENCE [LARGE SCALE GENOMIC DNA]</scope>
    <source>
        <strain evidence="4 5">CIP 107468</strain>
    </source>
</reference>
<dbReference type="Proteomes" id="UP000018460">
    <property type="component" value="Unassembled WGS sequence"/>
</dbReference>
<dbReference type="GO" id="GO:0016020">
    <property type="term" value="C:membrane"/>
    <property type="evidence" value="ECO:0007669"/>
    <property type="project" value="TreeGrafter"/>
</dbReference>
<dbReference type="eggNOG" id="COG1028">
    <property type="taxonomic scope" value="Bacteria"/>
</dbReference>
<sequence length="262" mass="28610">MPSILISGAGQGIGAAAAKLFYQQGYKVGIYDINAVQTQKLAQQLGENAKAGLLDVANIEHWQKALTEFTQWAGELNVLVNNAGILYSGAFEHTDIASHHRTIDINVKGVINGCYASLPYLQKAAFARVINLSSASAIYGQADLATYSASKFAVRGLTESLDIEWQKYGIRVLDVMPLFVQTAMVKDMDAESIRKMGVHLTPDDVAEQILSLATLKAHAFTPTHRAVGFKTKVLFNLSKISPQFVNRLSNLWIAQKQSALEK</sequence>
<dbReference type="RefSeq" id="WP_005007491.1">
    <property type="nucleotide sequence ID" value="NZ_KB849725.1"/>
</dbReference>
<evidence type="ECO:0000256" key="3">
    <source>
        <dbReference type="RuleBase" id="RU000363"/>
    </source>
</evidence>
<gene>
    <name evidence="4" type="ORF">F941_00526</name>
</gene>
<dbReference type="GO" id="GO:0016491">
    <property type="term" value="F:oxidoreductase activity"/>
    <property type="evidence" value="ECO:0007669"/>
    <property type="project" value="UniProtKB-KW"/>
</dbReference>
<dbReference type="PATRIC" id="fig|1120925.3.peg.576"/>
<dbReference type="NCBIfam" id="NF006123">
    <property type="entry name" value="PRK08267.1"/>
    <property type="match status" value="1"/>
</dbReference>
<dbReference type="OrthoDB" id="658698at2"/>
<evidence type="ECO:0000313" key="5">
    <source>
        <dbReference type="Proteomes" id="UP000018460"/>
    </source>
</evidence>
<name>N9CE82_9GAMM</name>
<comment type="caution">
    <text evidence="4">The sequence shown here is derived from an EMBL/GenBank/DDBJ whole genome shotgun (WGS) entry which is preliminary data.</text>
</comment>
<keyword evidence="5" id="KW-1185">Reference proteome</keyword>
<proteinExistence type="inferred from homology"/>
<dbReference type="AlphaFoldDB" id="N9CE82"/>